<dbReference type="Proteomes" id="UP000503840">
    <property type="component" value="Unassembled WGS sequence"/>
</dbReference>
<gene>
    <name evidence="1" type="ORF">DSM101010T_06100</name>
</gene>
<name>A0A7J0BGL3_9BACT</name>
<organism evidence="1 2">
    <name type="scientific">Desulfovibrio subterraneus</name>
    <dbReference type="NCBI Taxonomy" id="2718620"/>
    <lineage>
        <taxon>Bacteria</taxon>
        <taxon>Pseudomonadati</taxon>
        <taxon>Thermodesulfobacteriota</taxon>
        <taxon>Desulfovibrionia</taxon>
        <taxon>Desulfovibrionales</taxon>
        <taxon>Desulfovibrionaceae</taxon>
        <taxon>Desulfovibrio</taxon>
    </lineage>
</organism>
<proteinExistence type="predicted"/>
<keyword evidence="2" id="KW-1185">Reference proteome</keyword>
<reference evidence="1 2" key="1">
    <citation type="submission" date="2020-05" db="EMBL/GenBank/DDBJ databases">
        <title>Draft genome sequence of Desulfovibrio sp. strain HN2T.</title>
        <authorList>
            <person name="Ueno A."/>
            <person name="Tamazawa S."/>
            <person name="Tamamura S."/>
            <person name="Murakami T."/>
            <person name="Kiyama T."/>
            <person name="Inomata H."/>
            <person name="Amano Y."/>
            <person name="Miyakawa K."/>
            <person name="Tamaki H."/>
            <person name="Naganuma T."/>
            <person name="Kaneko K."/>
        </authorList>
    </citation>
    <scope>NUCLEOTIDE SEQUENCE [LARGE SCALE GENOMIC DNA]</scope>
    <source>
        <strain evidence="1 2">HN2</strain>
    </source>
</reference>
<accession>A0A7J0BGL3</accession>
<comment type="caution">
    <text evidence="1">The sequence shown here is derived from an EMBL/GenBank/DDBJ whole genome shotgun (WGS) entry which is preliminary data.</text>
</comment>
<evidence type="ECO:0000313" key="2">
    <source>
        <dbReference type="Proteomes" id="UP000503840"/>
    </source>
</evidence>
<dbReference type="RefSeq" id="WP_205245185.1">
    <property type="nucleotide sequence ID" value="NZ_BLVO01000005.1"/>
</dbReference>
<dbReference type="AlphaFoldDB" id="A0A7J0BGL3"/>
<dbReference type="EMBL" id="BLVO01000005">
    <property type="protein sequence ID" value="GFM32245.1"/>
    <property type="molecule type" value="Genomic_DNA"/>
</dbReference>
<protein>
    <submittedName>
        <fullName evidence="1">Uncharacterized protein</fullName>
    </submittedName>
</protein>
<evidence type="ECO:0000313" key="1">
    <source>
        <dbReference type="EMBL" id="GFM32245.1"/>
    </source>
</evidence>
<sequence>MAQTNITARLPLKGAMSGNTCTAQLQITKGLSRSGTQKQRLFSFDTRMKSPYS</sequence>